<evidence type="ECO:0000313" key="3">
    <source>
        <dbReference type="Proteomes" id="UP000234323"/>
    </source>
</evidence>
<protein>
    <submittedName>
        <fullName evidence="2">Uncharacterized protein</fullName>
    </submittedName>
</protein>
<keyword evidence="3" id="KW-1185">Reference proteome</keyword>
<accession>A0A2I1GED9</accession>
<feature type="coiled-coil region" evidence="1">
    <location>
        <begin position="243"/>
        <end position="270"/>
    </location>
</feature>
<name>A0A2I1GED9_9GLOM</name>
<evidence type="ECO:0000256" key="1">
    <source>
        <dbReference type="SAM" id="Coils"/>
    </source>
</evidence>
<keyword evidence="1" id="KW-0175">Coiled coil</keyword>
<comment type="caution">
    <text evidence="2">The sequence shown here is derived from an EMBL/GenBank/DDBJ whole genome shotgun (WGS) entry which is preliminary data.</text>
</comment>
<sequence length="293" mass="33676">MLVDQIIIDNWDEVLAEIRGYKLPKEIISFEEIVREIIKNCDKNTVKSVLLISRTNKDNSGLVNTYNEATPKGKEIIEKMLVFLEAKQIFLNTRQGTIGRLGKCYNDFKKSVETGKYALFTQGSNQVSSIGGIIPDLGGIIVKAVGVVCSGTVNIFKNNAWKNCRNNFEKFLANDEKKLFWFKEKYLSLITIVWDNEEQPISSVIIEILELEKRKKESSFNEKYNIYRIGGNILFKGESTLELEEMKKMITLLDSNLEDIKSKLEEEKSKFCEHLETYIQTPKIQISDHNNLI</sequence>
<gene>
    <name evidence="2" type="ORF">RhiirA4_419489</name>
</gene>
<reference evidence="2 3" key="1">
    <citation type="submission" date="2015-10" db="EMBL/GenBank/DDBJ databases">
        <title>Genome analyses suggest a sexual origin of heterokaryosis in a supposedly ancient asexual fungus.</title>
        <authorList>
            <person name="Ropars J."/>
            <person name="Sedzielewska K."/>
            <person name="Noel J."/>
            <person name="Charron P."/>
            <person name="Farinelli L."/>
            <person name="Marton T."/>
            <person name="Kruger M."/>
            <person name="Pelin A."/>
            <person name="Brachmann A."/>
            <person name="Corradi N."/>
        </authorList>
    </citation>
    <scope>NUCLEOTIDE SEQUENCE [LARGE SCALE GENOMIC DNA]</scope>
    <source>
        <strain evidence="2 3">A4</strain>
    </source>
</reference>
<dbReference type="Proteomes" id="UP000234323">
    <property type="component" value="Unassembled WGS sequence"/>
</dbReference>
<evidence type="ECO:0000313" key="2">
    <source>
        <dbReference type="EMBL" id="PKY44998.1"/>
    </source>
</evidence>
<dbReference type="VEuPathDB" id="FungiDB:FUN_016174"/>
<dbReference type="AlphaFoldDB" id="A0A2I1GED9"/>
<dbReference type="EMBL" id="LLXI01000360">
    <property type="protein sequence ID" value="PKY44998.1"/>
    <property type="molecule type" value="Genomic_DNA"/>
</dbReference>
<organism evidence="2 3">
    <name type="scientific">Rhizophagus irregularis</name>
    <dbReference type="NCBI Taxonomy" id="588596"/>
    <lineage>
        <taxon>Eukaryota</taxon>
        <taxon>Fungi</taxon>
        <taxon>Fungi incertae sedis</taxon>
        <taxon>Mucoromycota</taxon>
        <taxon>Glomeromycotina</taxon>
        <taxon>Glomeromycetes</taxon>
        <taxon>Glomerales</taxon>
        <taxon>Glomeraceae</taxon>
        <taxon>Rhizophagus</taxon>
    </lineage>
</organism>
<proteinExistence type="predicted"/>